<organism evidence="6 7">
    <name type="scientific">Sulfobacillus acidophilus</name>
    <dbReference type="NCBI Taxonomy" id="53633"/>
    <lineage>
        <taxon>Bacteria</taxon>
        <taxon>Bacillati</taxon>
        <taxon>Bacillota</taxon>
        <taxon>Clostridia</taxon>
        <taxon>Eubacteriales</taxon>
        <taxon>Clostridiales Family XVII. Incertae Sedis</taxon>
        <taxon>Sulfobacillus</taxon>
    </lineage>
</organism>
<protein>
    <submittedName>
        <fullName evidence="6">Translocation/assembly module TamB domain-containing protein</fullName>
    </submittedName>
</protein>
<comment type="caution">
    <text evidence="6">The sequence shown here is derived from an EMBL/GenBank/DDBJ whole genome shotgun (WGS) entry which is preliminary data.</text>
</comment>
<dbReference type="PANTHER" id="PTHR36985:SF1">
    <property type="entry name" value="TRANSLOCATION AND ASSEMBLY MODULE SUBUNIT TAMB"/>
    <property type="match status" value="1"/>
</dbReference>
<evidence type="ECO:0000256" key="1">
    <source>
        <dbReference type="ARBA" id="ARBA00004167"/>
    </source>
</evidence>
<feature type="domain" description="Translocation and assembly module TamB C-terminal" evidence="5">
    <location>
        <begin position="770"/>
        <end position="1128"/>
    </location>
</feature>
<gene>
    <name evidence="6" type="ORF">JYT19_00295</name>
</gene>
<keyword evidence="3" id="KW-1133">Transmembrane helix</keyword>
<keyword evidence="7" id="KW-1185">Reference proteome</keyword>
<accession>A0ABS3AW98</accession>
<evidence type="ECO:0000259" key="5">
    <source>
        <dbReference type="Pfam" id="PF04357"/>
    </source>
</evidence>
<dbReference type="PANTHER" id="PTHR36985">
    <property type="entry name" value="TRANSLOCATION AND ASSEMBLY MODULE SUBUNIT TAMB"/>
    <property type="match status" value="1"/>
</dbReference>
<evidence type="ECO:0000313" key="7">
    <source>
        <dbReference type="Proteomes" id="UP000765003"/>
    </source>
</evidence>
<evidence type="ECO:0000256" key="4">
    <source>
        <dbReference type="ARBA" id="ARBA00023136"/>
    </source>
</evidence>
<comment type="subcellular location">
    <subcellularLocation>
        <location evidence="1">Membrane</location>
        <topology evidence="1">Single-pass membrane protein</topology>
    </subcellularLocation>
</comment>
<reference evidence="6" key="1">
    <citation type="submission" date="2021-02" db="EMBL/GenBank/DDBJ databases">
        <title>Activity-based single-cell genomes from oceanic crustal fluid captures similar information to metagenomic and metatranscriptomic surveys with orders of magnitude less sampling.</title>
        <authorList>
            <person name="D'Angelo T.S."/>
            <person name="Orcutt B.N."/>
        </authorList>
    </citation>
    <scope>NUCLEOTIDE SEQUENCE [LARGE SCALE GENOMIC DNA]</scope>
    <source>
        <strain evidence="6">AH-315-E05</strain>
    </source>
</reference>
<name>A0ABS3AW98_9FIRM</name>
<keyword evidence="4" id="KW-0472">Membrane</keyword>
<dbReference type="Pfam" id="PF04357">
    <property type="entry name" value="TamB"/>
    <property type="match status" value="1"/>
</dbReference>
<evidence type="ECO:0000256" key="2">
    <source>
        <dbReference type="ARBA" id="ARBA00022692"/>
    </source>
</evidence>
<dbReference type="EMBL" id="JAFITA010000002">
    <property type="protein sequence ID" value="MBN4077330.1"/>
    <property type="molecule type" value="Genomic_DNA"/>
</dbReference>
<evidence type="ECO:0000256" key="3">
    <source>
        <dbReference type="ARBA" id="ARBA00022989"/>
    </source>
</evidence>
<dbReference type="InterPro" id="IPR007452">
    <property type="entry name" value="TamB_C"/>
</dbReference>
<evidence type="ECO:0000313" key="6">
    <source>
        <dbReference type="EMBL" id="MBN4077330.1"/>
    </source>
</evidence>
<sequence length="1128" mass="126141">MKLGRILLIGCLGSFLLAVGVGLLMKGPILHKILEENAHTIGEKYGLKIDFAKVESSVGFDSITISLVELTDNKGQFHVSAKSIKAKISLISLLLSSFPLTSIEVIEPEFYLEAKNNEPLNIKESISQFAHFIDKYFLLNSLFIKDGLIQLQTPLKEHILLKEVNAHLKKGNEHLDVFIKTELNVANTFLVSDLQFDGQLTKGANSNFDLFGVLETKNLQVDNLVVNDFVADIRLNKNLLKSNFAFAKLAGAALDLNFELELNDNLTFAFDVYHSQISLNKLLNGLGKRNSNIDLSVEASMWGEGQIFPGFKVEGEAKGVASNLFITKGPFDKSLKNPIILQNANEIKFSSNLTIDRTLIKFTHASLYDGVTKALFDGKLFFNKKKDIFIKGAFEKLNLSSIRNKIAKLEYYGNGQGQFRIFGPFNDLSIRSDLSITEFGLNDFSFGDAKATLEFNKAKLFFRSIKGVKNKTFYKAFAKIKFDEQIDEMKLHVDITEGMLNDLKLILPKKDRCEHKYCSLKKIDIDGYMKASGDFFALFIKGDKNKYNVKAKVTMFDEGGEFKFELFEDNTKISIANLNLSKIKKIAEKNIFMNGNLNFTASFFEKSNSLSGKAKLLGEKIFYDNWDLGSAKLDFVLKDNDFKLFGKLHEKDVEVDFKGSWQDSFFFDGKIKSIENDFLKLNGFISAEDLNIKASAKLDLKNFLNSFDNINFVQGTIFADASLGGSIKKPKLLGKVALDNGTLAFNALASDIKNISFLALLNGQLLEVSRLKGKIDGGVIDGSGKIFLSTFVPKEYDLTAKFFNLPLNIHSWLSSTINGQLQLTGQPGNLLLAGDIKVLEGRIIKEGNWDKIFSQMSPSIQFVQEKKSIKENLRLNIGLSFDKGIFIQNSNINSQLLGNIHLLGTRNHPRLKGSITALFGEVYFRNNHYQILKARADFDEYDNLLPKIDIEAQTRINEYDISAHIEGKITKPSISLVASPPLSEIDALSLMTLGCMSTDLTGITSVAKTAGLEMIASYSGIGQKLLQLVPNNFKHSSLVSLDELRFFSAFSHTEGLSLPAIGLGADVFNGLRLRLQSTLMGNEKGSFEQKLELEQRLNKKVHWRLTWESEGESNFGDAGADLWYRWDF</sequence>
<proteinExistence type="predicted"/>
<keyword evidence="2" id="KW-0812">Transmembrane</keyword>
<dbReference type="Proteomes" id="UP000765003">
    <property type="component" value="Unassembled WGS sequence"/>
</dbReference>